<dbReference type="InterPro" id="IPR016181">
    <property type="entry name" value="Acyl_CoA_acyltransferase"/>
</dbReference>
<feature type="domain" description="N-acetyltransferase" evidence="3">
    <location>
        <begin position="5"/>
        <end position="152"/>
    </location>
</feature>
<keyword evidence="1" id="KW-0808">Transferase</keyword>
<organism evidence="4 5">
    <name type="scientific">Uliginosibacterium sediminicola</name>
    <dbReference type="NCBI Taxonomy" id="2024550"/>
    <lineage>
        <taxon>Bacteria</taxon>
        <taxon>Pseudomonadati</taxon>
        <taxon>Pseudomonadota</taxon>
        <taxon>Betaproteobacteria</taxon>
        <taxon>Rhodocyclales</taxon>
        <taxon>Zoogloeaceae</taxon>
        <taxon>Uliginosibacterium</taxon>
    </lineage>
</organism>
<sequence length="154" mass="17272">MKVIGPVQNVRDACEQILRSLPAWFGIESALMEYVEATDRLPTYLAMSEGKAVGFVSLQSHSQSECEIHCIAVRDSFRGRGVGKALVQAAERWMKERGATRLIVKTIAESHPSPEYKESRAFYQSQGFLAEKIIPDIWGPSNPCLQMYKELHNG</sequence>
<dbReference type="PANTHER" id="PTHR43877">
    <property type="entry name" value="AMINOALKYLPHOSPHONATE N-ACETYLTRANSFERASE-RELATED-RELATED"/>
    <property type="match status" value="1"/>
</dbReference>
<name>A0ABU9YUZ5_9RHOO</name>
<evidence type="ECO:0000313" key="5">
    <source>
        <dbReference type="Proteomes" id="UP001410394"/>
    </source>
</evidence>
<dbReference type="RefSeq" id="WP_345918275.1">
    <property type="nucleotide sequence ID" value="NZ_JBDIVE010000001.1"/>
</dbReference>
<evidence type="ECO:0000259" key="3">
    <source>
        <dbReference type="PROSITE" id="PS51186"/>
    </source>
</evidence>
<evidence type="ECO:0000256" key="1">
    <source>
        <dbReference type="ARBA" id="ARBA00022679"/>
    </source>
</evidence>
<evidence type="ECO:0000256" key="2">
    <source>
        <dbReference type="ARBA" id="ARBA00023315"/>
    </source>
</evidence>
<dbReference type="Proteomes" id="UP001410394">
    <property type="component" value="Unassembled WGS sequence"/>
</dbReference>
<evidence type="ECO:0000313" key="4">
    <source>
        <dbReference type="EMBL" id="MEN3067510.1"/>
    </source>
</evidence>
<reference evidence="4 5" key="1">
    <citation type="journal article" date="2018" name="Int. J. Syst. Evol. Microbiol.">
        <title>Uliginosibacterium sediminicola sp. nov., isolated from freshwater sediment.</title>
        <authorList>
            <person name="Hwang W.M."/>
            <person name="Kim S.M."/>
            <person name="Kang K."/>
            <person name="Ahn T.Y."/>
        </authorList>
    </citation>
    <scope>NUCLEOTIDE SEQUENCE [LARGE SCALE GENOMIC DNA]</scope>
    <source>
        <strain evidence="4 5">M1-21</strain>
    </source>
</reference>
<proteinExistence type="predicted"/>
<dbReference type="SUPFAM" id="SSF55729">
    <property type="entry name" value="Acyl-CoA N-acyltransferases (Nat)"/>
    <property type="match status" value="1"/>
</dbReference>
<keyword evidence="5" id="KW-1185">Reference proteome</keyword>
<dbReference type="Pfam" id="PF00583">
    <property type="entry name" value="Acetyltransf_1"/>
    <property type="match status" value="1"/>
</dbReference>
<accession>A0ABU9YUZ5</accession>
<dbReference type="InterPro" id="IPR050832">
    <property type="entry name" value="Bact_Acetyltransf"/>
</dbReference>
<gene>
    <name evidence="4" type="ORF">ABDB84_03400</name>
</gene>
<dbReference type="PROSITE" id="PS51186">
    <property type="entry name" value="GNAT"/>
    <property type="match status" value="1"/>
</dbReference>
<dbReference type="Gene3D" id="3.40.630.30">
    <property type="match status" value="1"/>
</dbReference>
<dbReference type="InterPro" id="IPR000182">
    <property type="entry name" value="GNAT_dom"/>
</dbReference>
<keyword evidence="2" id="KW-0012">Acyltransferase</keyword>
<dbReference type="CDD" id="cd04301">
    <property type="entry name" value="NAT_SF"/>
    <property type="match status" value="1"/>
</dbReference>
<dbReference type="EMBL" id="JBDIVE010000001">
    <property type="protein sequence ID" value="MEN3067510.1"/>
    <property type="molecule type" value="Genomic_DNA"/>
</dbReference>
<protein>
    <submittedName>
        <fullName evidence="4">GNAT family N-acetyltransferase</fullName>
    </submittedName>
</protein>
<comment type="caution">
    <text evidence="4">The sequence shown here is derived from an EMBL/GenBank/DDBJ whole genome shotgun (WGS) entry which is preliminary data.</text>
</comment>